<protein>
    <submittedName>
        <fullName evidence="1">Uncharacterized protein</fullName>
    </submittedName>
</protein>
<proteinExistence type="predicted"/>
<evidence type="ECO:0000313" key="2">
    <source>
        <dbReference type="Proteomes" id="UP000004968"/>
    </source>
</evidence>
<dbReference type="AlphaFoldDB" id="D3AR83"/>
<dbReference type="Proteomes" id="UP000004968">
    <property type="component" value="Unassembled WGS sequence"/>
</dbReference>
<dbReference type="HOGENOM" id="CLU_3271230_0_0_9"/>
<dbReference type="EMBL" id="ACIO01000698">
    <property type="protein sequence ID" value="EFC95675.1"/>
    <property type="molecule type" value="Genomic_DNA"/>
</dbReference>
<sequence>MNIRIINSLDENAYLSCKTAGTVGHTFLCPTVPAVLMAKRI</sequence>
<accession>D3AR83</accession>
<evidence type="ECO:0000313" key="1">
    <source>
        <dbReference type="EMBL" id="EFC95675.1"/>
    </source>
</evidence>
<reference evidence="1 2" key="1">
    <citation type="submission" date="2010-01" db="EMBL/GenBank/DDBJ databases">
        <authorList>
            <person name="Weinstock G."/>
            <person name="Sodergren E."/>
            <person name="Clifton S."/>
            <person name="Fulton L."/>
            <person name="Fulton B."/>
            <person name="Courtney L."/>
            <person name="Fronick C."/>
            <person name="Harrison M."/>
            <person name="Strong C."/>
            <person name="Farmer C."/>
            <person name="Delahaunty K."/>
            <person name="Markovic C."/>
            <person name="Hall O."/>
            <person name="Minx P."/>
            <person name="Tomlinson C."/>
            <person name="Mitreva M."/>
            <person name="Nelson J."/>
            <person name="Hou S."/>
            <person name="Wollam A."/>
            <person name="Pepin K.H."/>
            <person name="Johnson M."/>
            <person name="Bhonagiri V."/>
            <person name="Nash W.E."/>
            <person name="Warren W."/>
            <person name="Chinwalla A."/>
            <person name="Mardis E.R."/>
            <person name="Wilson R.K."/>
        </authorList>
    </citation>
    <scope>NUCLEOTIDE SEQUENCE [LARGE SCALE GENOMIC DNA]</scope>
    <source>
        <strain evidence="1 2">DSM 13479</strain>
    </source>
</reference>
<gene>
    <name evidence="1" type="ORF">CLOSTHATH_06139</name>
</gene>
<name>D3AR83_9FIRM</name>
<comment type="caution">
    <text evidence="1">The sequence shown here is derived from an EMBL/GenBank/DDBJ whole genome shotgun (WGS) entry which is preliminary data.</text>
</comment>
<organism evidence="1 2">
    <name type="scientific">Hungatella hathewayi DSM 13479</name>
    <dbReference type="NCBI Taxonomy" id="566550"/>
    <lineage>
        <taxon>Bacteria</taxon>
        <taxon>Bacillati</taxon>
        <taxon>Bacillota</taxon>
        <taxon>Clostridia</taxon>
        <taxon>Lachnospirales</taxon>
        <taxon>Lachnospiraceae</taxon>
        <taxon>Hungatella</taxon>
    </lineage>
</organism>